<evidence type="ECO:0000313" key="2">
    <source>
        <dbReference type="EMBL" id="UYV74859.1"/>
    </source>
</evidence>
<name>A0ABY6L1Z2_9ARAC</name>
<feature type="domain" description="B30.2/SPRY" evidence="1">
    <location>
        <begin position="1"/>
        <end position="102"/>
    </location>
</feature>
<protein>
    <submittedName>
        <fullName evidence="2">TRIM67</fullName>
    </submittedName>
</protein>
<evidence type="ECO:0000259" key="1">
    <source>
        <dbReference type="PROSITE" id="PS50188"/>
    </source>
</evidence>
<dbReference type="Pfam" id="PF00622">
    <property type="entry name" value="SPRY"/>
    <property type="match status" value="1"/>
</dbReference>
<dbReference type="PANTHER" id="PTHR24099">
    <property type="entry name" value="E3 UBIQUITIN-PROTEIN LIGASE TRIM36-RELATED"/>
    <property type="match status" value="1"/>
</dbReference>
<organism evidence="2 3">
    <name type="scientific">Cordylochernes scorpioides</name>
    <dbReference type="NCBI Taxonomy" id="51811"/>
    <lineage>
        <taxon>Eukaryota</taxon>
        <taxon>Metazoa</taxon>
        <taxon>Ecdysozoa</taxon>
        <taxon>Arthropoda</taxon>
        <taxon>Chelicerata</taxon>
        <taxon>Arachnida</taxon>
        <taxon>Pseudoscorpiones</taxon>
        <taxon>Cheliferoidea</taxon>
        <taxon>Chernetidae</taxon>
        <taxon>Cordylochernes</taxon>
    </lineage>
</organism>
<dbReference type="PROSITE" id="PS50188">
    <property type="entry name" value="B302_SPRY"/>
    <property type="match status" value="1"/>
</dbReference>
<dbReference type="EMBL" id="CP092874">
    <property type="protein sequence ID" value="UYV74859.1"/>
    <property type="molecule type" value="Genomic_DNA"/>
</dbReference>
<evidence type="ECO:0000313" key="3">
    <source>
        <dbReference type="Proteomes" id="UP001235939"/>
    </source>
</evidence>
<proteinExistence type="predicted"/>
<accession>A0ABY6L1Z2</accession>
<reference evidence="2 3" key="1">
    <citation type="submission" date="2022-01" db="EMBL/GenBank/DDBJ databases">
        <title>A chromosomal length assembly of Cordylochernes scorpioides.</title>
        <authorList>
            <person name="Zeh D."/>
            <person name="Zeh J."/>
        </authorList>
    </citation>
    <scope>NUCLEOTIDE SEQUENCE [LARGE SCALE GENOMIC DNA]</scope>
    <source>
        <strain evidence="2">IN4F17</strain>
        <tissue evidence="2">Whole Body</tissue>
    </source>
</reference>
<dbReference type="PANTHER" id="PTHR24099:SF15">
    <property type="entry name" value="E3 UBIQUITIN-PROTEIN LIGASE TRIM9"/>
    <property type="match status" value="1"/>
</dbReference>
<sequence>MTSQNVACAGKDSKGWSMYIDHQRSWFLHGDTHDRRTEGGVEPGSVVGILLDLDRGELSFFVNDERQGPPAAFQGLQGNVFFPAISLNRNVQLTLHTGLDPPTEDKGAESP</sequence>
<dbReference type="InterPro" id="IPR043136">
    <property type="entry name" value="B30.2/SPRY_sf"/>
</dbReference>
<dbReference type="InterPro" id="IPR003877">
    <property type="entry name" value="SPRY_dom"/>
</dbReference>
<dbReference type="Proteomes" id="UP001235939">
    <property type="component" value="Chromosome 12"/>
</dbReference>
<dbReference type="SUPFAM" id="SSF49899">
    <property type="entry name" value="Concanavalin A-like lectins/glucanases"/>
    <property type="match status" value="1"/>
</dbReference>
<gene>
    <name evidence="2" type="ORF">LAZ67_12001368</name>
</gene>
<dbReference type="InterPro" id="IPR013320">
    <property type="entry name" value="ConA-like_dom_sf"/>
</dbReference>
<dbReference type="InterPro" id="IPR001870">
    <property type="entry name" value="B30.2/SPRY"/>
</dbReference>
<keyword evidence="3" id="KW-1185">Reference proteome</keyword>
<dbReference type="Gene3D" id="2.60.120.920">
    <property type="match status" value="1"/>
</dbReference>
<dbReference type="InterPro" id="IPR050617">
    <property type="entry name" value="E3_ligase_FN3/SPRY"/>
</dbReference>